<dbReference type="InterPro" id="IPR036291">
    <property type="entry name" value="NAD(P)-bd_dom_sf"/>
</dbReference>
<gene>
    <name evidence="2" type="ORF">CAEBREN_21660</name>
</gene>
<feature type="transmembrane region" description="Helical" evidence="1">
    <location>
        <begin position="123"/>
        <end position="144"/>
    </location>
</feature>
<reference evidence="3" key="1">
    <citation type="submission" date="2011-07" db="EMBL/GenBank/DDBJ databases">
        <authorList>
            <consortium name="Caenorhabditis brenneri Sequencing and Analysis Consortium"/>
            <person name="Wilson R.K."/>
        </authorList>
    </citation>
    <scope>NUCLEOTIDE SEQUENCE [LARGE SCALE GENOMIC DNA]</scope>
    <source>
        <strain evidence="3">PB2801</strain>
    </source>
</reference>
<dbReference type="SUPFAM" id="SSF51735">
    <property type="entry name" value="NAD(P)-binding Rossmann-fold domains"/>
    <property type="match status" value="1"/>
</dbReference>
<proteinExistence type="predicted"/>
<dbReference type="eggNOG" id="KOG1430">
    <property type="taxonomic scope" value="Eukaryota"/>
</dbReference>
<organism evidence="3">
    <name type="scientific">Caenorhabditis brenneri</name>
    <name type="common">Nematode worm</name>
    <dbReference type="NCBI Taxonomy" id="135651"/>
    <lineage>
        <taxon>Eukaryota</taxon>
        <taxon>Metazoa</taxon>
        <taxon>Ecdysozoa</taxon>
        <taxon>Nematoda</taxon>
        <taxon>Chromadorea</taxon>
        <taxon>Rhabditida</taxon>
        <taxon>Rhabditina</taxon>
        <taxon>Rhabditomorpha</taxon>
        <taxon>Rhabditoidea</taxon>
        <taxon>Rhabditidae</taxon>
        <taxon>Peloderinae</taxon>
        <taxon>Caenorhabditis</taxon>
    </lineage>
</organism>
<dbReference type="AlphaFoldDB" id="G0PHS2"/>
<dbReference type="EMBL" id="GL380503">
    <property type="protein sequence ID" value="EGT56917.1"/>
    <property type="molecule type" value="Genomic_DNA"/>
</dbReference>
<dbReference type="Proteomes" id="UP000008068">
    <property type="component" value="Unassembled WGS sequence"/>
</dbReference>
<evidence type="ECO:0000256" key="1">
    <source>
        <dbReference type="SAM" id="Phobius"/>
    </source>
</evidence>
<dbReference type="Gene3D" id="3.40.50.720">
    <property type="entry name" value="NAD(P)-binding Rossmann-like Domain"/>
    <property type="match status" value="1"/>
</dbReference>
<name>G0PHS2_CAEBE</name>
<keyword evidence="1" id="KW-1133">Transmembrane helix</keyword>
<dbReference type="HOGENOM" id="CLU_1788543_0_0_1"/>
<evidence type="ECO:0000313" key="2">
    <source>
        <dbReference type="EMBL" id="EGT56917.1"/>
    </source>
</evidence>
<evidence type="ECO:0008006" key="4">
    <source>
        <dbReference type="Google" id="ProtNLM"/>
    </source>
</evidence>
<keyword evidence="1" id="KW-0472">Membrane</keyword>
<keyword evidence="3" id="KW-1185">Reference proteome</keyword>
<dbReference type="OrthoDB" id="2735536at2759"/>
<dbReference type="STRING" id="135651.G0PHS2"/>
<accession>G0PHS2</accession>
<keyword evidence="1" id="KW-0812">Transmembrane</keyword>
<protein>
    <recommendedName>
        <fullName evidence="4">3-beta hydroxysteroid dehydrogenase/isomerase domain-containing protein</fullName>
    </recommendedName>
</protein>
<sequence>MLRTPGGLHGRAYYIVDGEEMGQYEFWNELVPVLGGSFPTVSIPYSPLRLLLPLFEKACYSMGIPPPLTVFELAILANDNTFSIERARRELGYVPLPSSMPEMVNFYDLEANQPQVTRINWHFIISSTIAILIIFCSCVFYQFFV</sequence>
<dbReference type="InParanoid" id="G0PHS2"/>
<evidence type="ECO:0000313" key="3">
    <source>
        <dbReference type="Proteomes" id="UP000008068"/>
    </source>
</evidence>